<dbReference type="InterPro" id="IPR025439">
    <property type="entry name" value="Spore_coat_CotO"/>
</dbReference>
<reference evidence="2 3" key="1">
    <citation type="submission" date="2021-01" db="EMBL/GenBank/DDBJ databases">
        <title>Genomic Encyclopedia of Type Strains, Phase IV (KMG-IV): sequencing the most valuable type-strain genomes for metagenomic binning, comparative biology and taxonomic classification.</title>
        <authorList>
            <person name="Goeker M."/>
        </authorList>
    </citation>
    <scope>NUCLEOTIDE SEQUENCE [LARGE SCALE GENOMIC DNA]</scope>
    <source>
        <strain evidence="2 3">DSM 105453</strain>
    </source>
</reference>
<gene>
    <name evidence="2" type="ORF">JOC94_004373</name>
</gene>
<dbReference type="RefSeq" id="WP_205180290.1">
    <property type="nucleotide sequence ID" value="NZ_JAFBFH010000044.1"/>
</dbReference>
<comment type="caution">
    <text evidence="2">The sequence shown here is derived from an EMBL/GenBank/DDBJ whole genome shotgun (WGS) entry which is preliminary data.</text>
</comment>
<feature type="region of interest" description="Disordered" evidence="1">
    <location>
        <begin position="1"/>
        <end position="107"/>
    </location>
</feature>
<keyword evidence="3" id="KW-1185">Reference proteome</keyword>
<evidence type="ECO:0008006" key="4">
    <source>
        <dbReference type="Google" id="ProtNLM"/>
    </source>
</evidence>
<dbReference type="Proteomes" id="UP000823485">
    <property type="component" value="Unassembled WGS sequence"/>
</dbReference>
<sequence length="174" mass="20186">MHQKPVTKKPLLFINQPKMKEPLGQMQSSFTFSPEKPVQIPDSTQVERHPVQKTDERDSVQENKRNRKRISVEEQSLIFEEPVKEVPKQPESSVNQQPSKGLQPVKSFPSMTIDEKLDYIFSSPQFYYCAFKTKDSEFVGKIKELHQDNILIMTTKGIRQTIERQDLVAIRIIG</sequence>
<organism evidence="2 3">
    <name type="scientific">Siminovitchia thermophila</name>
    <dbReference type="NCBI Taxonomy" id="1245522"/>
    <lineage>
        <taxon>Bacteria</taxon>
        <taxon>Bacillati</taxon>
        <taxon>Bacillota</taxon>
        <taxon>Bacilli</taxon>
        <taxon>Bacillales</taxon>
        <taxon>Bacillaceae</taxon>
        <taxon>Siminovitchia</taxon>
    </lineage>
</organism>
<accession>A0ABS2RFI6</accession>
<dbReference type="Pfam" id="PF14153">
    <property type="entry name" value="Spore_coat_CotO"/>
    <property type="match status" value="1"/>
</dbReference>
<protein>
    <recommendedName>
        <fullName evidence="4">Spore coat protein CotO</fullName>
    </recommendedName>
</protein>
<evidence type="ECO:0000313" key="3">
    <source>
        <dbReference type="Proteomes" id="UP000823485"/>
    </source>
</evidence>
<dbReference type="EMBL" id="JAFBFH010000044">
    <property type="protein sequence ID" value="MBM7717346.1"/>
    <property type="molecule type" value="Genomic_DNA"/>
</dbReference>
<feature type="compositionally biased region" description="Basic and acidic residues" evidence="1">
    <location>
        <begin position="45"/>
        <end position="64"/>
    </location>
</feature>
<proteinExistence type="predicted"/>
<evidence type="ECO:0000313" key="2">
    <source>
        <dbReference type="EMBL" id="MBM7717346.1"/>
    </source>
</evidence>
<name>A0ABS2RFI6_9BACI</name>
<evidence type="ECO:0000256" key="1">
    <source>
        <dbReference type="SAM" id="MobiDB-lite"/>
    </source>
</evidence>